<dbReference type="Pfam" id="PF02518">
    <property type="entry name" value="HATPase_c"/>
    <property type="match status" value="1"/>
</dbReference>
<proteinExistence type="predicted"/>
<evidence type="ECO:0000256" key="1">
    <source>
        <dbReference type="ARBA" id="ARBA00000085"/>
    </source>
</evidence>
<dbReference type="InterPro" id="IPR036097">
    <property type="entry name" value="HisK_dim/P_sf"/>
</dbReference>
<dbReference type="GO" id="GO:0000155">
    <property type="term" value="F:phosphorelay sensor kinase activity"/>
    <property type="evidence" value="ECO:0007669"/>
    <property type="project" value="InterPro"/>
</dbReference>
<dbReference type="InterPro" id="IPR036890">
    <property type="entry name" value="HATPase_C_sf"/>
</dbReference>
<keyword evidence="8" id="KW-0472">Membrane</keyword>
<dbReference type="InterPro" id="IPR000700">
    <property type="entry name" value="PAS-assoc_C"/>
</dbReference>
<keyword evidence="3" id="KW-0597">Phosphoprotein</keyword>
<evidence type="ECO:0000313" key="12">
    <source>
        <dbReference type="Proteomes" id="UP000019483"/>
    </source>
</evidence>
<dbReference type="PRINTS" id="PR00344">
    <property type="entry name" value="BCTRLSENSOR"/>
</dbReference>
<feature type="transmembrane region" description="Helical" evidence="8">
    <location>
        <begin position="278"/>
        <end position="302"/>
    </location>
</feature>
<feature type="domain" description="PAC" evidence="10">
    <location>
        <begin position="405"/>
        <end position="457"/>
    </location>
</feature>
<evidence type="ECO:0000256" key="6">
    <source>
        <dbReference type="ARBA" id="ARBA00023012"/>
    </source>
</evidence>
<dbReference type="InterPro" id="IPR003661">
    <property type="entry name" value="HisK_dim/P_dom"/>
</dbReference>
<evidence type="ECO:0000259" key="9">
    <source>
        <dbReference type="PROSITE" id="PS50109"/>
    </source>
</evidence>
<dbReference type="AlphaFoldDB" id="W9DVG2"/>
<dbReference type="PANTHER" id="PTHR43711">
    <property type="entry name" value="TWO-COMPONENT HISTIDINE KINASE"/>
    <property type="match status" value="1"/>
</dbReference>
<dbReference type="Gene3D" id="3.30.565.10">
    <property type="entry name" value="Histidine kinase-like ATPase, C-terminal domain"/>
    <property type="match status" value="1"/>
</dbReference>
<dbReference type="Pfam" id="PF08448">
    <property type="entry name" value="PAS_4"/>
    <property type="match status" value="1"/>
</dbReference>
<dbReference type="InterPro" id="IPR005467">
    <property type="entry name" value="His_kinase_dom"/>
</dbReference>
<keyword evidence="5" id="KW-0418">Kinase</keyword>
<evidence type="ECO:0000259" key="10">
    <source>
        <dbReference type="PROSITE" id="PS50113"/>
    </source>
</evidence>
<keyword evidence="6" id="KW-0902">Two-component regulatory system</keyword>
<dbReference type="FunFam" id="3.30.565.10:FF:000010">
    <property type="entry name" value="Sensor histidine kinase RcsC"/>
    <property type="match status" value="1"/>
</dbReference>
<evidence type="ECO:0000256" key="2">
    <source>
        <dbReference type="ARBA" id="ARBA00012438"/>
    </source>
</evidence>
<dbReference type="OrthoDB" id="30671at2157"/>
<accession>W9DVG2</accession>
<name>W9DVG2_METTI</name>
<evidence type="ECO:0000256" key="4">
    <source>
        <dbReference type="ARBA" id="ARBA00022679"/>
    </source>
</evidence>
<dbReference type="EMBL" id="AZAJ01000001">
    <property type="protein sequence ID" value="ETA67416.1"/>
    <property type="molecule type" value="Genomic_DNA"/>
</dbReference>
<dbReference type="SUPFAM" id="SSF53850">
    <property type="entry name" value="Periplasmic binding protein-like II"/>
    <property type="match status" value="1"/>
</dbReference>
<dbReference type="InterPro" id="IPR013656">
    <property type="entry name" value="PAS_4"/>
</dbReference>
<keyword evidence="8" id="KW-0812">Transmembrane</keyword>
<dbReference type="Proteomes" id="UP000019483">
    <property type="component" value="Unassembled WGS sequence"/>
</dbReference>
<dbReference type="InterPro" id="IPR035965">
    <property type="entry name" value="PAS-like_dom_sf"/>
</dbReference>
<dbReference type="PANTHER" id="PTHR43711:SF1">
    <property type="entry name" value="HISTIDINE KINASE 1"/>
    <property type="match status" value="1"/>
</dbReference>
<dbReference type="CDD" id="cd00082">
    <property type="entry name" value="HisKA"/>
    <property type="match status" value="1"/>
</dbReference>
<comment type="caution">
    <text evidence="11">The sequence shown here is derived from an EMBL/GenBank/DDBJ whole genome shotgun (WGS) entry which is preliminary data.</text>
</comment>
<feature type="domain" description="Histidine kinase" evidence="9">
    <location>
        <begin position="514"/>
        <end position="731"/>
    </location>
</feature>
<dbReference type="EC" id="2.7.13.3" evidence="2"/>
<feature type="coiled-coil region" evidence="7">
    <location>
        <begin position="448"/>
        <end position="507"/>
    </location>
</feature>
<dbReference type="RefSeq" id="WP_023844552.1">
    <property type="nucleotide sequence ID" value="NZ_AZAJ01000001.1"/>
</dbReference>
<dbReference type="InterPro" id="IPR001638">
    <property type="entry name" value="Solute-binding_3/MltF_N"/>
</dbReference>
<dbReference type="SUPFAM" id="SSF55785">
    <property type="entry name" value="PYP-like sensor domain (PAS domain)"/>
    <property type="match status" value="1"/>
</dbReference>
<dbReference type="Pfam" id="PF00512">
    <property type="entry name" value="HisKA"/>
    <property type="match status" value="1"/>
</dbReference>
<dbReference type="NCBIfam" id="TIGR00229">
    <property type="entry name" value="sensory_box"/>
    <property type="match status" value="1"/>
</dbReference>
<sequence>MINNITGDRIVSLLRSIPVFILLILLLTSIASSSENEGLTIRVGVYDNPPKVYLDENGEYKGFFPEIIELVARNESWNVEYVFGDWNTCLKRLESGDIDVMVDVAYSKNRANLYDFNNETVFNNWGIVYTTHDSTIASLTDLEGKKVAVMNGSIHTEGERGIKALTESFEINCTFVEVTSYRDVFISLDSKSVDAGVVNRLFAESEKNKFDVERTYIIFNPIELRFAFHKNATINPILIEGIDRTLHEMKEDKNSQYYALIDYYLLAENDQQEVIPEWVLPAFGIGIFLIAALFLLSVTFRWQVNKKTEDLRVANLHLESEIEKQRETEGKLRESESRFKIVASNTPDYIVMQDKQLKYLFAVNSPLGLPEEEMLGKTDYSFLPEDEADKLAIIKKEVMETGKLQHFESSLTTKEGNTEFFEGTYVPRYDNGNKIDGVIGYFRNVTKRKRAEEELLNYRNHLEKIVEERTSDLQSSQQELVSIVQDLNKTSEELKKANIRLQELDRLKSMFIASTSHELRTPLNSIIGFSSVLLEGWSGELNSEQKEQLQIVLSSGKHLLSLINDVIDISKIEAGKLEVYTEEFNLGDVIDEATSLIRTDAEEKDLELKIEVPDIVVYSDRRRLLQCIINLLSNAVKYSEKGTVELEVKPDDNFVDIYISDTGIGIKEEDLQKLFKAFTRLESHLTDSTSGTGLGLYLTDKLVREVLKGTLDVSSKYGEGSTFTLHIPIRQEEQV</sequence>
<gene>
    <name evidence="11" type="ORF">MettiDRAFT_0840</name>
</gene>
<dbReference type="Gene3D" id="3.40.190.10">
    <property type="entry name" value="Periplasmic binding protein-like II"/>
    <property type="match status" value="2"/>
</dbReference>
<dbReference type="InterPro" id="IPR003594">
    <property type="entry name" value="HATPase_dom"/>
</dbReference>
<evidence type="ECO:0000256" key="3">
    <source>
        <dbReference type="ARBA" id="ARBA00022553"/>
    </source>
</evidence>
<evidence type="ECO:0000256" key="5">
    <source>
        <dbReference type="ARBA" id="ARBA00022777"/>
    </source>
</evidence>
<keyword evidence="7" id="KW-0175">Coiled coil</keyword>
<evidence type="ECO:0000313" key="11">
    <source>
        <dbReference type="EMBL" id="ETA67416.1"/>
    </source>
</evidence>
<protein>
    <recommendedName>
        <fullName evidence="2">histidine kinase</fullName>
        <ecNumber evidence="2">2.7.13.3</ecNumber>
    </recommendedName>
</protein>
<reference evidence="11 12" key="1">
    <citation type="submission" date="2013-08" db="EMBL/GenBank/DDBJ databases">
        <authorList>
            <consortium name="DOE Joint Genome Institute"/>
            <person name="Eisen J."/>
            <person name="Huntemann M."/>
            <person name="Han J."/>
            <person name="Chen A."/>
            <person name="Kyrpides N."/>
            <person name="Mavromatis K."/>
            <person name="Markowitz V."/>
            <person name="Palaniappan K."/>
            <person name="Ivanova N."/>
            <person name="Schaumberg A."/>
            <person name="Pati A."/>
            <person name="Liolios K."/>
            <person name="Nordberg H.P."/>
            <person name="Cantor M.N."/>
            <person name="Hua S.X."/>
            <person name="Woyke T."/>
        </authorList>
    </citation>
    <scope>NUCLEOTIDE SEQUENCE [LARGE SCALE GENOMIC DNA]</scope>
    <source>
        <strain evidence="11 12">DSM 2278</strain>
    </source>
</reference>
<dbReference type="PROSITE" id="PS50113">
    <property type="entry name" value="PAC"/>
    <property type="match status" value="1"/>
</dbReference>
<evidence type="ECO:0000256" key="7">
    <source>
        <dbReference type="SAM" id="Coils"/>
    </source>
</evidence>
<evidence type="ECO:0000256" key="8">
    <source>
        <dbReference type="SAM" id="Phobius"/>
    </source>
</evidence>
<comment type="catalytic activity">
    <reaction evidence="1">
        <text>ATP + protein L-histidine = ADP + protein N-phospho-L-histidine.</text>
        <dbReference type="EC" id="2.7.13.3"/>
    </reaction>
</comment>
<organism evidence="11 12">
    <name type="scientific">Methanolobus tindarius DSM 2278</name>
    <dbReference type="NCBI Taxonomy" id="1090322"/>
    <lineage>
        <taxon>Archaea</taxon>
        <taxon>Methanobacteriati</taxon>
        <taxon>Methanobacteriota</taxon>
        <taxon>Stenosarchaea group</taxon>
        <taxon>Methanomicrobia</taxon>
        <taxon>Methanosarcinales</taxon>
        <taxon>Methanosarcinaceae</taxon>
        <taxon>Methanolobus</taxon>
    </lineage>
</organism>
<dbReference type="Pfam" id="PF00497">
    <property type="entry name" value="SBP_bac_3"/>
    <property type="match status" value="1"/>
</dbReference>
<dbReference type="STRING" id="1090322.MettiDRAFT_0840"/>
<dbReference type="InterPro" id="IPR004358">
    <property type="entry name" value="Sig_transdc_His_kin-like_C"/>
</dbReference>
<dbReference type="SMART" id="SM00388">
    <property type="entry name" value="HisKA"/>
    <property type="match status" value="1"/>
</dbReference>
<dbReference type="PROSITE" id="PS50109">
    <property type="entry name" value="HIS_KIN"/>
    <property type="match status" value="1"/>
</dbReference>
<feature type="transmembrane region" description="Helical" evidence="8">
    <location>
        <begin position="12"/>
        <end position="31"/>
    </location>
</feature>
<dbReference type="SMART" id="SM00062">
    <property type="entry name" value="PBPb"/>
    <property type="match status" value="1"/>
</dbReference>
<dbReference type="SUPFAM" id="SSF47384">
    <property type="entry name" value="Homodimeric domain of signal transducing histidine kinase"/>
    <property type="match status" value="1"/>
</dbReference>
<keyword evidence="12" id="KW-1185">Reference proteome</keyword>
<dbReference type="Gene3D" id="1.10.287.130">
    <property type="match status" value="1"/>
</dbReference>
<dbReference type="InterPro" id="IPR050736">
    <property type="entry name" value="Sensor_HK_Regulatory"/>
</dbReference>
<dbReference type="Gene3D" id="3.30.450.20">
    <property type="entry name" value="PAS domain"/>
    <property type="match status" value="1"/>
</dbReference>
<dbReference type="SMART" id="SM00387">
    <property type="entry name" value="HATPase_c"/>
    <property type="match status" value="1"/>
</dbReference>
<keyword evidence="8" id="KW-1133">Transmembrane helix</keyword>
<keyword evidence="4" id="KW-0808">Transferase</keyword>
<dbReference type="CDD" id="cd00130">
    <property type="entry name" value="PAS"/>
    <property type="match status" value="1"/>
</dbReference>
<dbReference type="InterPro" id="IPR000014">
    <property type="entry name" value="PAS"/>
</dbReference>
<dbReference type="SUPFAM" id="SSF55874">
    <property type="entry name" value="ATPase domain of HSP90 chaperone/DNA topoisomerase II/histidine kinase"/>
    <property type="match status" value="1"/>
</dbReference>